<dbReference type="EMBL" id="JAKUCV010002570">
    <property type="protein sequence ID" value="KAJ4842155.1"/>
    <property type="molecule type" value="Genomic_DNA"/>
</dbReference>
<dbReference type="InterPro" id="IPR005011">
    <property type="entry name" value="SNU66/SART1"/>
</dbReference>
<organism evidence="5 6">
    <name type="scientific">Turnera subulata</name>
    <dbReference type="NCBI Taxonomy" id="218843"/>
    <lineage>
        <taxon>Eukaryota</taxon>
        <taxon>Viridiplantae</taxon>
        <taxon>Streptophyta</taxon>
        <taxon>Embryophyta</taxon>
        <taxon>Tracheophyta</taxon>
        <taxon>Spermatophyta</taxon>
        <taxon>Magnoliopsida</taxon>
        <taxon>eudicotyledons</taxon>
        <taxon>Gunneridae</taxon>
        <taxon>Pentapetalae</taxon>
        <taxon>rosids</taxon>
        <taxon>fabids</taxon>
        <taxon>Malpighiales</taxon>
        <taxon>Passifloraceae</taxon>
        <taxon>Turnera</taxon>
    </lineage>
</organism>
<comment type="subcellular location">
    <subcellularLocation>
        <location evidence="1">Nucleus</location>
    </subcellularLocation>
</comment>
<name>A0A9Q0G2E7_9ROSI</name>
<dbReference type="Proteomes" id="UP001141552">
    <property type="component" value="Unassembled WGS sequence"/>
</dbReference>
<accession>A0A9Q0G2E7</accession>
<feature type="compositionally biased region" description="Basic and acidic residues" evidence="4">
    <location>
        <begin position="13"/>
        <end position="31"/>
    </location>
</feature>
<evidence type="ECO:0000313" key="6">
    <source>
        <dbReference type="Proteomes" id="UP001141552"/>
    </source>
</evidence>
<dbReference type="OrthoDB" id="5583at2759"/>
<evidence type="ECO:0000313" key="5">
    <source>
        <dbReference type="EMBL" id="KAJ4842155.1"/>
    </source>
</evidence>
<dbReference type="PANTHER" id="PTHR14152">
    <property type="entry name" value="SQUAMOUS CELL CARCINOMA ANTIGEN RECOGNISED BY CYTOTOXIC T LYMPHOCYTES"/>
    <property type="match status" value="1"/>
</dbReference>
<dbReference type="GO" id="GO:0045292">
    <property type="term" value="P:mRNA cis splicing, via spliceosome"/>
    <property type="evidence" value="ECO:0007669"/>
    <property type="project" value="TreeGrafter"/>
</dbReference>
<keyword evidence="6" id="KW-1185">Reference proteome</keyword>
<dbReference type="Pfam" id="PF03343">
    <property type="entry name" value="SART-1"/>
    <property type="match status" value="1"/>
</dbReference>
<feature type="region of interest" description="Disordered" evidence="4">
    <location>
        <begin position="1"/>
        <end position="31"/>
    </location>
</feature>
<evidence type="ECO:0000256" key="4">
    <source>
        <dbReference type="SAM" id="MobiDB-lite"/>
    </source>
</evidence>
<evidence type="ECO:0000256" key="1">
    <source>
        <dbReference type="ARBA" id="ARBA00004123"/>
    </source>
</evidence>
<comment type="caution">
    <text evidence="5">The sequence shown here is derived from an EMBL/GenBank/DDBJ whole genome shotgun (WGS) entry which is preliminary data.</text>
</comment>
<keyword evidence="3" id="KW-0539">Nucleus</keyword>
<dbReference type="PANTHER" id="PTHR14152:SF5">
    <property type="entry name" value="U4_U6.U5 TRI-SNRNP-ASSOCIATED PROTEIN 1"/>
    <property type="match status" value="1"/>
</dbReference>
<dbReference type="GO" id="GO:0000481">
    <property type="term" value="P:maturation of 5S rRNA"/>
    <property type="evidence" value="ECO:0007669"/>
    <property type="project" value="TreeGrafter"/>
</dbReference>
<dbReference type="AlphaFoldDB" id="A0A9Q0G2E7"/>
<dbReference type="GO" id="GO:0046540">
    <property type="term" value="C:U4/U6 x U5 tri-snRNP complex"/>
    <property type="evidence" value="ECO:0007669"/>
    <property type="project" value="TreeGrafter"/>
</dbReference>
<reference evidence="5" key="1">
    <citation type="submission" date="2022-02" db="EMBL/GenBank/DDBJ databases">
        <authorList>
            <person name="Henning P.M."/>
            <person name="McCubbin A.G."/>
            <person name="Shore J.S."/>
        </authorList>
    </citation>
    <scope>NUCLEOTIDE SEQUENCE</scope>
    <source>
        <strain evidence="5">F60SS</strain>
        <tissue evidence="5">Leaves</tissue>
    </source>
</reference>
<evidence type="ECO:0000256" key="2">
    <source>
        <dbReference type="ARBA" id="ARBA00006076"/>
    </source>
</evidence>
<sequence length="273" mass="31896">MVSNKKHSKNSHNKNEDHRIHPTTKEQALMRDDFAREIQVGKGLSNVLGLLRDRGVFKKEGGINNGHGGSKADNVRKDKKQSLDDYMRKKLEQNEIRIDRKDEFGREMSQKEAYKRFCHNFHGKGSSKTKQEKRLKRYEREKKWKSMQVPGAVLESMEKMREIQAQSESPYIVLYKRFDTSGIFFWTRDLLFRFLNGMRTSTGHQATKNLLVSGDEAFKDALHMTHIEQDDLADVEYMPKWRKELLAGYTILPSAMGCFPQKLATYNQNPKEY</sequence>
<proteinExistence type="inferred from homology"/>
<evidence type="ECO:0000256" key="3">
    <source>
        <dbReference type="ARBA" id="ARBA00023242"/>
    </source>
</evidence>
<gene>
    <name evidence="5" type="ORF">Tsubulata_037390</name>
</gene>
<reference evidence="5" key="2">
    <citation type="journal article" date="2023" name="Plants (Basel)">
        <title>Annotation of the Turnera subulata (Passifloraceae) Draft Genome Reveals the S-Locus Evolved after the Divergence of Turneroideae from Passifloroideae in a Stepwise Manner.</title>
        <authorList>
            <person name="Henning P.M."/>
            <person name="Roalson E.H."/>
            <person name="Mir W."/>
            <person name="McCubbin A.G."/>
            <person name="Shore J.S."/>
        </authorList>
    </citation>
    <scope>NUCLEOTIDE SEQUENCE</scope>
    <source>
        <strain evidence="5">F60SS</strain>
    </source>
</reference>
<protein>
    <submittedName>
        <fullName evidence="5">Uncharacterized protein</fullName>
    </submittedName>
</protein>
<comment type="similarity">
    <text evidence="2">Belongs to the SNU66/SART1 family.</text>
</comment>
<feature type="compositionally biased region" description="Basic residues" evidence="4">
    <location>
        <begin position="1"/>
        <end position="12"/>
    </location>
</feature>